<dbReference type="PANTHER" id="PTHR10366:SF562">
    <property type="entry name" value="ALDEHYDE REDUCTASE II (AFU_ORTHOLOGUE AFUA_1G11360)"/>
    <property type="match status" value="1"/>
</dbReference>
<dbReference type="InterPro" id="IPR001509">
    <property type="entry name" value="Epimerase_deHydtase"/>
</dbReference>
<dbReference type="PANTHER" id="PTHR10366">
    <property type="entry name" value="NAD DEPENDENT EPIMERASE/DEHYDRATASE"/>
    <property type="match status" value="1"/>
</dbReference>
<name>A0A9W8YH25_9PLEO</name>
<dbReference type="Proteomes" id="UP001140560">
    <property type="component" value="Unassembled WGS sequence"/>
</dbReference>
<dbReference type="InterPro" id="IPR050425">
    <property type="entry name" value="NAD(P)_dehydrat-like"/>
</dbReference>
<protein>
    <recommendedName>
        <fullName evidence="3">NAD-dependent epimerase/dehydratase domain-containing protein</fullName>
    </recommendedName>
</protein>
<evidence type="ECO:0000256" key="2">
    <source>
        <dbReference type="ARBA" id="ARBA00023445"/>
    </source>
</evidence>
<evidence type="ECO:0000259" key="3">
    <source>
        <dbReference type="Pfam" id="PF01370"/>
    </source>
</evidence>
<dbReference type="OrthoDB" id="2735536at2759"/>
<accession>A0A9W8YH25</accession>
<reference evidence="4" key="1">
    <citation type="submission" date="2022-10" db="EMBL/GenBank/DDBJ databases">
        <title>Tapping the CABI collections for fungal endophytes: first genome assemblies for Collariella, Neodidymelliopsis, Ascochyta clinopodiicola, Didymella pomorum, Didymosphaeria variabile, Neocosmospora piperis and Neocucurbitaria cava.</title>
        <authorList>
            <person name="Hill R."/>
        </authorList>
    </citation>
    <scope>NUCLEOTIDE SEQUENCE</scope>
    <source>
        <strain evidence="4">IMI 356814</strain>
    </source>
</reference>
<evidence type="ECO:0000313" key="5">
    <source>
        <dbReference type="Proteomes" id="UP001140560"/>
    </source>
</evidence>
<organism evidence="4 5">
    <name type="scientific">Neocucurbitaria cava</name>
    <dbReference type="NCBI Taxonomy" id="798079"/>
    <lineage>
        <taxon>Eukaryota</taxon>
        <taxon>Fungi</taxon>
        <taxon>Dikarya</taxon>
        <taxon>Ascomycota</taxon>
        <taxon>Pezizomycotina</taxon>
        <taxon>Dothideomycetes</taxon>
        <taxon>Pleosporomycetidae</taxon>
        <taxon>Pleosporales</taxon>
        <taxon>Pleosporineae</taxon>
        <taxon>Cucurbitariaceae</taxon>
        <taxon>Neocucurbitaria</taxon>
    </lineage>
</organism>
<proteinExistence type="inferred from homology"/>
<dbReference type="Gene3D" id="3.40.50.720">
    <property type="entry name" value="NAD(P)-binding Rossmann-like Domain"/>
    <property type="match status" value="1"/>
</dbReference>
<dbReference type="SUPFAM" id="SSF51735">
    <property type="entry name" value="NAD(P)-binding Rossmann-fold domains"/>
    <property type="match status" value="1"/>
</dbReference>
<sequence>MSFVPPGGLVLVTGANGYIGGVTVQKFLDAGYRVRGTVRNASKQSWMLSHYGPNFSMVEVPDLGADGALDEVVKGVDGIAHIASPTGDSYQPDPQATIPHGIRCALSLLESAAKEPSVKSVVYTSSQAAAVAQKPGEPYHITSSSWNEDAKIAWTLPITQDFRRALLNYMCAKTEAEQQGFKWVQDHKPQFTFNTVLPNITFGTVTRPDKTGFTTTSGLLKLVWQGNTLPTELFQSQYFVDVEDVALLHLAALTQPDVQNERIIAMSYRYNWNEILDIFRKIAPDHTFPGKLDEVLDNGTVDHARAEELLKRVKNGEGWSTLENAIRKWSVWMLRAEKEGKDWPESVLEQMAKVLATLPPEQRNMYG</sequence>
<evidence type="ECO:0000256" key="1">
    <source>
        <dbReference type="ARBA" id="ARBA00023002"/>
    </source>
</evidence>
<dbReference type="InterPro" id="IPR036291">
    <property type="entry name" value="NAD(P)-bd_dom_sf"/>
</dbReference>
<comment type="caution">
    <text evidence="4">The sequence shown here is derived from an EMBL/GenBank/DDBJ whole genome shotgun (WGS) entry which is preliminary data.</text>
</comment>
<comment type="similarity">
    <text evidence="2">Belongs to the NAD(P)-dependent epimerase/dehydratase family. Dihydroflavonol-4-reductase subfamily.</text>
</comment>
<feature type="domain" description="NAD-dependent epimerase/dehydratase" evidence="3">
    <location>
        <begin position="10"/>
        <end position="259"/>
    </location>
</feature>
<evidence type="ECO:0000313" key="4">
    <source>
        <dbReference type="EMBL" id="KAJ4376109.1"/>
    </source>
</evidence>
<dbReference type="Pfam" id="PF01370">
    <property type="entry name" value="Epimerase"/>
    <property type="match status" value="1"/>
</dbReference>
<keyword evidence="1" id="KW-0560">Oxidoreductase</keyword>
<dbReference type="AlphaFoldDB" id="A0A9W8YH25"/>
<keyword evidence="5" id="KW-1185">Reference proteome</keyword>
<gene>
    <name evidence="4" type="ORF">N0V83_001390</name>
</gene>
<dbReference type="GO" id="GO:0016616">
    <property type="term" value="F:oxidoreductase activity, acting on the CH-OH group of donors, NAD or NADP as acceptor"/>
    <property type="evidence" value="ECO:0007669"/>
    <property type="project" value="TreeGrafter"/>
</dbReference>
<dbReference type="EMBL" id="JAPEUY010000002">
    <property type="protein sequence ID" value="KAJ4376109.1"/>
    <property type="molecule type" value="Genomic_DNA"/>
</dbReference>